<evidence type="ECO:0000256" key="2">
    <source>
        <dbReference type="ARBA" id="ARBA00009765"/>
    </source>
</evidence>
<dbReference type="Gene3D" id="1.20.58.340">
    <property type="entry name" value="Magnesium transport protein CorA, transmembrane region"/>
    <property type="match status" value="2"/>
</dbReference>
<dbReference type="InterPro" id="IPR004488">
    <property type="entry name" value="Mg/Co-transport_prot_CorA"/>
</dbReference>
<evidence type="ECO:0000256" key="1">
    <source>
        <dbReference type="ARBA" id="ARBA00004651"/>
    </source>
</evidence>
<comment type="similarity">
    <text evidence="2">Belongs to the CorA metal ion transporter (MIT) (TC 1.A.35) family.</text>
</comment>
<dbReference type="Pfam" id="PF01544">
    <property type="entry name" value="CorA"/>
    <property type="match status" value="1"/>
</dbReference>
<reference evidence="9" key="1">
    <citation type="submission" date="2016-10" db="EMBL/GenBank/DDBJ databases">
        <title>Sequence of Gallionella enrichment culture.</title>
        <authorList>
            <person name="Poehlein A."/>
            <person name="Muehling M."/>
            <person name="Daniel R."/>
        </authorList>
    </citation>
    <scope>NUCLEOTIDE SEQUENCE</scope>
</reference>
<comment type="subcellular location">
    <subcellularLocation>
        <location evidence="1">Cell membrane</location>
        <topology evidence="1">Multi-pass membrane protein</topology>
    </subcellularLocation>
</comment>
<dbReference type="SUPFAM" id="SSF144083">
    <property type="entry name" value="Magnesium transport protein CorA, transmembrane region"/>
    <property type="match status" value="1"/>
</dbReference>
<evidence type="ECO:0000256" key="8">
    <source>
        <dbReference type="SAM" id="Phobius"/>
    </source>
</evidence>
<keyword evidence="4" id="KW-1003">Cell membrane</keyword>
<evidence type="ECO:0000256" key="5">
    <source>
        <dbReference type="ARBA" id="ARBA00022692"/>
    </source>
</evidence>
<dbReference type="CDD" id="cd12828">
    <property type="entry name" value="TmCorA-like_1"/>
    <property type="match status" value="1"/>
</dbReference>
<dbReference type="GO" id="GO:0015087">
    <property type="term" value="F:cobalt ion transmembrane transporter activity"/>
    <property type="evidence" value="ECO:0007669"/>
    <property type="project" value="InterPro"/>
</dbReference>
<dbReference type="InterPro" id="IPR002523">
    <property type="entry name" value="MgTranspt_CorA/ZnTranspt_ZntB"/>
</dbReference>
<dbReference type="GO" id="GO:0000287">
    <property type="term" value="F:magnesium ion binding"/>
    <property type="evidence" value="ECO:0007669"/>
    <property type="project" value="TreeGrafter"/>
</dbReference>
<organism evidence="9">
    <name type="scientific">mine drainage metagenome</name>
    <dbReference type="NCBI Taxonomy" id="410659"/>
    <lineage>
        <taxon>unclassified sequences</taxon>
        <taxon>metagenomes</taxon>
        <taxon>ecological metagenomes</taxon>
    </lineage>
</organism>
<keyword evidence="3" id="KW-0813">Transport</keyword>
<feature type="transmembrane region" description="Helical" evidence="8">
    <location>
        <begin position="317"/>
        <end position="336"/>
    </location>
</feature>
<dbReference type="InterPro" id="IPR045861">
    <property type="entry name" value="CorA_cytoplasmic_dom"/>
</dbReference>
<dbReference type="Gene3D" id="3.30.460.20">
    <property type="entry name" value="CorA soluble domain-like"/>
    <property type="match status" value="1"/>
</dbReference>
<dbReference type="PANTHER" id="PTHR46494">
    <property type="entry name" value="CORA FAMILY METAL ION TRANSPORTER (EUROFUNG)"/>
    <property type="match status" value="1"/>
</dbReference>
<evidence type="ECO:0000256" key="7">
    <source>
        <dbReference type="ARBA" id="ARBA00023136"/>
    </source>
</evidence>
<sequence length="345" mass="39346">MPPGSLIHIGEVRTRHTEVSLFRYDTGQLAEHSAQALEGLDLQVPETGTLWVNVYGLHDAGLMADIGRAFNLHPLTLEDILNTHQRPKLDSFDHYLFFVTRFFSFDPEAMSISSEQVSIVLGHNFVLTFQERPTGSFEPVRERLRADKGHVRKAGADYLAYALLDVIVDRYFIVLEQIGDDCEALEEELLKKPTSSVLQNIHKLKHETMELRRAVWPLREVVNALTRNEDGYFQPGTVLYLRDVYDHTVHFIESLESLRDLLAGMLDIYLSSISNRVNMEVRALTVVAMLFMPATLIAGIFGMNFRAMPLLQNPDGFWIAMGMMAFIAAVMGLIIWHRQWLSRRS</sequence>
<dbReference type="PANTHER" id="PTHR46494:SF1">
    <property type="entry name" value="CORA FAMILY METAL ION TRANSPORTER (EUROFUNG)"/>
    <property type="match status" value="1"/>
</dbReference>
<keyword evidence="5 8" id="KW-0812">Transmembrane</keyword>
<protein>
    <submittedName>
        <fullName evidence="9">Magnesium transport protein CorA</fullName>
    </submittedName>
</protein>
<dbReference type="SUPFAM" id="SSF143865">
    <property type="entry name" value="CorA soluble domain-like"/>
    <property type="match status" value="1"/>
</dbReference>
<gene>
    <name evidence="9" type="primary">corA_11</name>
    <name evidence="9" type="ORF">GALL_356860</name>
</gene>
<evidence type="ECO:0000256" key="3">
    <source>
        <dbReference type="ARBA" id="ARBA00022448"/>
    </source>
</evidence>
<dbReference type="GO" id="GO:0005886">
    <property type="term" value="C:plasma membrane"/>
    <property type="evidence" value="ECO:0007669"/>
    <property type="project" value="UniProtKB-SubCell"/>
</dbReference>
<comment type="caution">
    <text evidence="9">The sequence shown here is derived from an EMBL/GenBank/DDBJ whole genome shotgun (WGS) entry which is preliminary data.</text>
</comment>
<name>A0A1J5QRM5_9ZZZZ</name>
<evidence type="ECO:0000256" key="4">
    <source>
        <dbReference type="ARBA" id="ARBA00022475"/>
    </source>
</evidence>
<proteinExistence type="inferred from homology"/>
<feature type="transmembrane region" description="Helical" evidence="8">
    <location>
        <begin position="283"/>
        <end position="305"/>
    </location>
</feature>
<evidence type="ECO:0000313" key="9">
    <source>
        <dbReference type="EMBL" id="OIQ82535.1"/>
    </source>
</evidence>
<keyword evidence="7 8" id="KW-0472">Membrane</keyword>
<dbReference type="EMBL" id="MLJW01000794">
    <property type="protein sequence ID" value="OIQ82535.1"/>
    <property type="molecule type" value="Genomic_DNA"/>
</dbReference>
<accession>A0A1J5QRM5</accession>
<keyword evidence="6 8" id="KW-1133">Transmembrane helix</keyword>
<dbReference type="AlphaFoldDB" id="A0A1J5QRM5"/>
<dbReference type="InterPro" id="IPR045863">
    <property type="entry name" value="CorA_TM1_TM2"/>
</dbReference>
<dbReference type="GO" id="GO:0015095">
    <property type="term" value="F:magnesium ion transmembrane transporter activity"/>
    <property type="evidence" value="ECO:0007669"/>
    <property type="project" value="InterPro"/>
</dbReference>
<evidence type="ECO:0000256" key="6">
    <source>
        <dbReference type="ARBA" id="ARBA00022989"/>
    </source>
</evidence>
<dbReference type="FunFam" id="1.20.58.340:FF:000012">
    <property type="entry name" value="Magnesium transport protein CorA"/>
    <property type="match status" value="1"/>
</dbReference>
<dbReference type="NCBIfam" id="TIGR00383">
    <property type="entry name" value="corA"/>
    <property type="match status" value="1"/>
</dbReference>
<dbReference type="GO" id="GO:0050897">
    <property type="term" value="F:cobalt ion binding"/>
    <property type="evidence" value="ECO:0007669"/>
    <property type="project" value="TreeGrafter"/>
</dbReference>